<keyword evidence="1" id="KW-0472">Membrane</keyword>
<gene>
    <name evidence="2" type="ORF">B0O44_11223</name>
</gene>
<keyword evidence="1" id="KW-0812">Transmembrane</keyword>
<dbReference type="RefSeq" id="WP_146229897.1">
    <property type="nucleotide sequence ID" value="NZ_QKLU01000012.1"/>
</dbReference>
<evidence type="ECO:0000313" key="3">
    <source>
        <dbReference type="Proteomes" id="UP000248198"/>
    </source>
</evidence>
<keyword evidence="3" id="KW-1185">Reference proteome</keyword>
<evidence type="ECO:0000313" key="2">
    <source>
        <dbReference type="EMBL" id="PYF68439.1"/>
    </source>
</evidence>
<name>A0A318U8V5_9SPHI</name>
<feature type="transmembrane region" description="Helical" evidence="1">
    <location>
        <begin position="16"/>
        <end position="37"/>
    </location>
</feature>
<sequence length="225" mass="25989">MDTVKNFSKTYDTMRMITIVAICVLAFTNLAWTYFYYLKDEEVGKKVIVVTDFGSFSAKTKKDETIDQFEARNFVEVFMQNMFAHDGSSFKRNVEAALNMINKKDGMQIYSDFKTGQVLETYVKYDSRSRIEIDSIKLDMDVRPLSGKVYAKQFTVYAGKELMQPIAAKFSLDRIDRSPKKPYGLLINSFSFINYNPTQTEVDPNVILEKQRIKQLEADSIINTK</sequence>
<protein>
    <recommendedName>
        <fullName evidence="4">Conjugative transposon TraK protein</fullName>
    </recommendedName>
</protein>
<dbReference type="EMBL" id="QKLU01000012">
    <property type="protein sequence ID" value="PYF68439.1"/>
    <property type="molecule type" value="Genomic_DNA"/>
</dbReference>
<comment type="caution">
    <text evidence="2">The sequence shown here is derived from an EMBL/GenBank/DDBJ whole genome shotgun (WGS) entry which is preliminary data.</text>
</comment>
<dbReference type="Proteomes" id="UP000248198">
    <property type="component" value="Unassembled WGS sequence"/>
</dbReference>
<proteinExistence type="predicted"/>
<evidence type="ECO:0000256" key="1">
    <source>
        <dbReference type="SAM" id="Phobius"/>
    </source>
</evidence>
<dbReference type="OrthoDB" id="892899at2"/>
<evidence type="ECO:0008006" key="4">
    <source>
        <dbReference type="Google" id="ProtNLM"/>
    </source>
</evidence>
<reference evidence="2 3" key="1">
    <citation type="submission" date="2018-06" db="EMBL/GenBank/DDBJ databases">
        <title>Genomic Encyclopedia of Archaeal and Bacterial Type Strains, Phase II (KMG-II): from individual species to whole genera.</title>
        <authorList>
            <person name="Goeker M."/>
        </authorList>
    </citation>
    <scope>NUCLEOTIDE SEQUENCE [LARGE SCALE GENOMIC DNA]</scope>
    <source>
        <strain evidence="2 3">DSM 27372</strain>
    </source>
</reference>
<organism evidence="2 3">
    <name type="scientific">Pedobacter nutrimenti</name>
    <dbReference type="NCBI Taxonomy" id="1241337"/>
    <lineage>
        <taxon>Bacteria</taxon>
        <taxon>Pseudomonadati</taxon>
        <taxon>Bacteroidota</taxon>
        <taxon>Sphingobacteriia</taxon>
        <taxon>Sphingobacteriales</taxon>
        <taxon>Sphingobacteriaceae</taxon>
        <taxon>Pedobacter</taxon>
    </lineage>
</organism>
<accession>A0A318U8V5</accession>
<keyword evidence="1" id="KW-1133">Transmembrane helix</keyword>
<dbReference type="AlphaFoldDB" id="A0A318U8V5"/>